<accession>A0ABY8QBR8</accession>
<dbReference type="EMBL" id="CP124537">
    <property type="protein sequence ID" value="WGV18298.1"/>
    <property type="molecule type" value="Genomic_DNA"/>
</dbReference>
<evidence type="ECO:0000259" key="13">
    <source>
        <dbReference type="Pfam" id="PF01292"/>
    </source>
</evidence>
<dbReference type="Gene3D" id="1.20.950.20">
    <property type="entry name" value="Transmembrane di-heme cytochromes, Chain C"/>
    <property type="match status" value="1"/>
</dbReference>
<proteinExistence type="inferred from homology"/>
<gene>
    <name evidence="14" type="primary">cybH</name>
    <name evidence="14" type="ORF">QF092_19615</name>
</gene>
<evidence type="ECO:0000313" key="14">
    <source>
        <dbReference type="EMBL" id="WGV18298.1"/>
    </source>
</evidence>
<name>A0ABY8QBR8_9RHOB</name>
<keyword evidence="8" id="KW-0249">Electron transport</keyword>
<dbReference type="InterPro" id="IPR011577">
    <property type="entry name" value="Cyt_b561_bac/Ni-Hgenase"/>
</dbReference>
<feature type="transmembrane region" description="Helical" evidence="12">
    <location>
        <begin position="55"/>
        <end position="74"/>
    </location>
</feature>
<dbReference type="NCBIfam" id="TIGR02125">
    <property type="entry name" value="CytB-hydogenase"/>
    <property type="match status" value="1"/>
</dbReference>
<dbReference type="InterPro" id="IPR016174">
    <property type="entry name" value="Di-haem_cyt_TM"/>
</dbReference>
<dbReference type="InterPro" id="IPR000516">
    <property type="entry name" value="Ni-dep_Hydgase_cyt-B"/>
</dbReference>
<dbReference type="PANTHER" id="PTHR30485">
    <property type="entry name" value="NI/FE-HYDROGENASE 1 B-TYPE CYTOCHROME SUBUNIT"/>
    <property type="match status" value="1"/>
</dbReference>
<keyword evidence="14" id="KW-0614">Plasmid</keyword>
<dbReference type="PRINTS" id="PR00161">
    <property type="entry name" value="NIHGNASECYTB"/>
</dbReference>
<organism evidence="14 15">
    <name type="scientific">Fuscovulum ytuae</name>
    <dbReference type="NCBI Taxonomy" id="3042299"/>
    <lineage>
        <taxon>Bacteria</taxon>
        <taxon>Pseudomonadati</taxon>
        <taxon>Pseudomonadota</taxon>
        <taxon>Alphaproteobacteria</taxon>
        <taxon>Rhodobacterales</taxon>
        <taxon>Paracoccaceae</taxon>
        <taxon>Fuscovulum</taxon>
    </lineage>
</organism>
<dbReference type="Proteomes" id="UP001230978">
    <property type="component" value="Plasmid unnamed2"/>
</dbReference>
<evidence type="ECO:0000256" key="11">
    <source>
        <dbReference type="ARBA" id="ARBA00023136"/>
    </source>
</evidence>
<evidence type="ECO:0000256" key="3">
    <source>
        <dbReference type="ARBA" id="ARBA00022448"/>
    </source>
</evidence>
<evidence type="ECO:0000256" key="4">
    <source>
        <dbReference type="ARBA" id="ARBA00022475"/>
    </source>
</evidence>
<dbReference type="Pfam" id="PF01292">
    <property type="entry name" value="Ni_hydr_CYTB"/>
    <property type="match status" value="1"/>
</dbReference>
<protein>
    <submittedName>
        <fullName evidence="14">Ni/Fe-hydrogenase, b-type cytochrome subunit</fullName>
    </submittedName>
</protein>
<keyword evidence="7" id="KW-0479">Metal-binding</keyword>
<evidence type="ECO:0000256" key="6">
    <source>
        <dbReference type="ARBA" id="ARBA00022692"/>
    </source>
</evidence>
<evidence type="ECO:0000256" key="2">
    <source>
        <dbReference type="ARBA" id="ARBA00008622"/>
    </source>
</evidence>
<keyword evidence="6 12" id="KW-0812">Transmembrane</keyword>
<keyword evidence="11 12" id="KW-0472">Membrane</keyword>
<evidence type="ECO:0000256" key="1">
    <source>
        <dbReference type="ARBA" id="ARBA00004651"/>
    </source>
</evidence>
<keyword evidence="15" id="KW-1185">Reference proteome</keyword>
<keyword evidence="9 12" id="KW-1133">Transmembrane helix</keyword>
<dbReference type="PANTHER" id="PTHR30485:SF0">
    <property type="entry name" value="NI_FE-HYDROGENASE 1 B-TYPE CYTOCHROME SUBUNIT-RELATED"/>
    <property type="match status" value="1"/>
</dbReference>
<comment type="similarity">
    <text evidence="2">Belongs to the HupC/HyaC/HydC family.</text>
</comment>
<keyword evidence="3" id="KW-0813">Transport</keyword>
<comment type="subcellular location">
    <subcellularLocation>
        <location evidence="1">Cell membrane</location>
        <topology evidence="1">Multi-pass membrane protein</topology>
    </subcellularLocation>
</comment>
<keyword evidence="4" id="KW-1003">Cell membrane</keyword>
<evidence type="ECO:0000256" key="9">
    <source>
        <dbReference type="ARBA" id="ARBA00022989"/>
    </source>
</evidence>
<keyword evidence="5" id="KW-0349">Heme</keyword>
<evidence type="ECO:0000256" key="12">
    <source>
        <dbReference type="SAM" id="Phobius"/>
    </source>
</evidence>
<geneLocation type="plasmid" evidence="14 15">
    <name>unnamed2</name>
</geneLocation>
<dbReference type="PROSITE" id="PS00883">
    <property type="entry name" value="NI_HGENASE_CYTB_2"/>
    <property type="match status" value="1"/>
</dbReference>
<dbReference type="SUPFAM" id="SSF81342">
    <property type="entry name" value="Transmembrane di-heme cytochromes"/>
    <property type="match status" value="1"/>
</dbReference>
<reference evidence="14 15" key="1">
    <citation type="submission" date="2023-04" db="EMBL/GenBank/DDBJ databases">
        <title>YMD61, complete Genome.</title>
        <authorList>
            <person name="Zhang J."/>
        </authorList>
    </citation>
    <scope>NUCLEOTIDE SEQUENCE [LARGE SCALE GENOMIC DNA]</scope>
    <source>
        <strain evidence="14 15">YMD61</strain>
        <plasmid evidence="14 15">unnamed2</plasmid>
    </source>
</reference>
<keyword evidence="10" id="KW-0408">Iron</keyword>
<sequence>MPDTTLPVDDVVVRPDPITSPAYEAARLTGDATLEDLESIRKRTSVYVYEAPVRMWHWINAACILVLIISGYFIGAPLPSMQIGEATDQFVMGYIRFAHFAAAMILTVAFAGRIYWALMGNHHARQLFYVPVWKARWWREMFFELRWYAFLEREPKKYIGHNPLAQLAMFFFMTLGLTFMIVTGWALYAEGAGQGSLPDTVFGWVLGLVQNSQRLHTLHHLGMWAIVIFTMIHIYAAIREDIMSRQSMVSTMISGHRTFKDDRPE</sequence>
<evidence type="ECO:0000256" key="7">
    <source>
        <dbReference type="ARBA" id="ARBA00022723"/>
    </source>
</evidence>
<dbReference type="RefSeq" id="WP_281470386.1">
    <property type="nucleotide sequence ID" value="NZ_CP124537.1"/>
</dbReference>
<dbReference type="InterPro" id="IPR051542">
    <property type="entry name" value="Hydrogenase_cytochrome"/>
</dbReference>
<evidence type="ECO:0000256" key="10">
    <source>
        <dbReference type="ARBA" id="ARBA00023004"/>
    </source>
</evidence>
<feature type="transmembrane region" description="Helical" evidence="12">
    <location>
        <begin position="221"/>
        <end position="238"/>
    </location>
</feature>
<feature type="transmembrane region" description="Helical" evidence="12">
    <location>
        <begin position="167"/>
        <end position="188"/>
    </location>
</feature>
<evidence type="ECO:0000256" key="5">
    <source>
        <dbReference type="ARBA" id="ARBA00022617"/>
    </source>
</evidence>
<evidence type="ECO:0000256" key="8">
    <source>
        <dbReference type="ARBA" id="ARBA00022982"/>
    </source>
</evidence>
<evidence type="ECO:0000313" key="15">
    <source>
        <dbReference type="Proteomes" id="UP001230978"/>
    </source>
</evidence>
<feature type="transmembrane region" description="Helical" evidence="12">
    <location>
        <begin position="94"/>
        <end position="116"/>
    </location>
</feature>
<feature type="domain" description="Cytochrome b561 bacterial/Ni-hydrogenase" evidence="13">
    <location>
        <begin position="48"/>
        <end position="255"/>
    </location>
</feature>